<dbReference type="Proteomes" id="UP001236663">
    <property type="component" value="Unassembled WGS sequence"/>
</dbReference>
<feature type="domain" description="Quinolinate phosphoribosyl transferase C-terminal" evidence="10">
    <location>
        <begin position="113"/>
        <end position="282"/>
    </location>
</feature>
<dbReference type="InterPro" id="IPR022412">
    <property type="entry name" value="Quinolinate_PRibosylTrfase_N"/>
</dbReference>
<dbReference type="PIRSF" id="PIRSF006250">
    <property type="entry name" value="NadC_ModD"/>
    <property type="match status" value="1"/>
</dbReference>
<dbReference type="PANTHER" id="PTHR32179">
    <property type="entry name" value="NICOTINATE-NUCLEOTIDE PYROPHOSPHORYLASE [CARBOXYLATING]"/>
    <property type="match status" value="1"/>
</dbReference>
<gene>
    <name evidence="12" type="primary">nadC</name>
    <name evidence="12" type="ORF">QWZ15_09130</name>
</gene>
<dbReference type="GO" id="GO:0004514">
    <property type="term" value="F:nicotinate-nucleotide diphosphorylase (carboxylating) activity"/>
    <property type="evidence" value="ECO:0007669"/>
    <property type="project" value="UniProtKB-EC"/>
</dbReference>
<reference evidence="13" key="1">
    <citation type="journal article" date="2019" name="Int. J. Syst. Evol. Microbiol.">
        <title>The Global Catalogue of Microorganisms (GCM) 10K type strain sequencing project: providing services to taxonomists for standard genome sequencing and annotation.</title>
        <authorList>
            <consortium name="The Broad Institute Genomics Platform"/>
            <consortium name="The Broad Institute Genome Sequencing Center for Infectious Disease"/>
            <person name="Wu L."/>
            <person name="Ma J."/>
        </authorList>
    </citation>
    <scope>NUCLEOTIDE SEQUENCE [LARGE SCALE GENOMIC DNA]</scope>
    <source>
        <strain evidence="13">CECT 7706</strain>
    </source>
</reference>
<dbReference type="EC" id="2.4.2.19" evidence="4"/>
<dbReference type="Pfam" id="PF02749">
    <property type="entry name" value="QRPTase_N"/>
    <property type="match status" value="1"/>
</dbReference>
<dbReference type="Gene3D" id="3.90.1170.20">
    <property type="entry name" value="Quinolinate phosphoribosyl transferase, N-terminal domain"/>
    <property type="match status" value="1"/>
</dbReference>
<evidence type="ECO:0000259" key="11">
    <source>
        <dbReference type="Pfam" id="PF02749"/>
    </source>
</evidence>
<evidence type="ECO:0000313" key="12">
    <source>
        <dbReference type="EMBL" id="MDN3687990.1"/>
    </source>
</evidence>
<accession>A0ABT8C8B9</accession>
<evidence type="ECO:0000256" key="4">
    <source>
        <dbReference type="ARBA" id="ARBA00011944"/>
    </source>
</evidence>
<dbReference type="InterPro" id="IPR004393">
    <property type="entry name" value="NadC"/>
</dbReference>
<evidence type="ECO:0000256" key="5">
    <source>
        <dbReference type="ARBA" id="ARBA00022642"/>
    </source>
</evidence>
<dbReference type="SUPFAM" id="SSF54675">
    <property type="entry name" value="Nicotinate/Quinolinate PRTase N-terminal domain-like"/>
    <property type="match status" value="1"/>
</dbReference>
<keyword evidence="13" id="KW-1185">Reference proteome</keyword>
<name>A0ABT8C8B9_9BACT</name>
<evidence type="ECO:0000256" key="9">
    <source>
        <dbReference type="PIRNR" id="PIRNR006250"/>
    </source>
</evidence>
<dbReference type="Gene3D" id="3.20.20.70">
    <property type="entry name" value="Aldolase class I"/>
    <property type="match status" value="1"/>
</dbReference>
<dbReference type="PANTHER" id="PTHR32179:SF3">
    <property type="entry name" value="NICOTINATE-NUCLEOTIDE PYROPHOSPHORYLASE [CARBOXYLATING]"/>
    <property type="match status" value="1"/>
</dbReference>
<feature type="domain" description="Quinolinate phosphoribosyl transferase N-terminal" evidence="11">
    <location>
        <begin position="27"/>
        <end position="111"/>
    </location>
</feature>
<evidence type="ECO:0000313" key="13">
    <source>
        <dbReference type="Proteomes" id="UP001236663"/>
    </source>
</evidence>
<evidence type="ECO:0000256" key="2">
    <source>
        <dbReference type="ARBA" id="ARBA00004893"/>
    </source>
</evidence>
<dbReference type="SUPFAM" id="SSF51690">
    <property type="entry name" value="Nicotinate/Quinolinate PRTase C-terminal domain-like"/>
    <property type="match status" value="1"/>
</dbReference>
<dbReference type="InterPro" id="IPR037128">
    <property type="entry name" value="Quinolinate_PRibosylTase_N_sf"/>
</dbReference>
<comment type="function">
    <text evidence="1">Involved in the catabolism of quinolinic acid (QA).</text>
</comment>
<evidence type="ECO:0000256" key="6">
    <source>
        <dbReference type="ARBA" id="ARBA00022676"/>
    </source>
</evidence>
<evidence type="ECO:0000256" key="7">
    <source>
        <dbReference type="ARBA" id="ARBA00022679"/>
    </source>
</evidence>
<dbReference type="InterPro" id="IPR013785">
    <property type="entry name" value="Aldolase_TIM"/>
</dbReference>
<comment type="pathway">
    <text evidence="2">Cofactor biosynthesis; NAD(+) biosynthesis; nicotinate D-ribonucleotide from quinolinate: step 1/1.</text>
</comment>
<proteinExistence type="inferred from homology"/>
<keyword evidence="7 9" id="KW-0808">Transferase</keyword>
<comment type="similarity">
    <text evidence="3 9">Belongs to the NadC/ModD family.</text>
</comment>
<evidence type="ECO:0000256" key="8">
    <source>
        <dbReference type="ARBA" id="ARBA00033102"/>
    </source>
</evidence>
<keyword evidence="6 9" id="KW-0328">Glycosyltransferase</keyword>
<dbReference type="Pfam" id="PF01729">
    <property type="entry name" value="QRPTase_C"/>
    <property type="match status" value="1"/>
</dbReference>
<protein>
    <recommendedName>
        <fullName evidence="4">nicotinate-nucleotide diphosphorylase (carboxylating)</fullName>
        <ecNumber evidence="4">2.4.2.19</ecNumber>
    </recommendedName>
    <alternativeName>
        <fullName evidence="8">Quinolinate phosphoribosyltransferase [decarboxylating]</fullName>
    </alternativeName>
</protein>
<evidence type="ECO:0000256" key="3">
    <source>
        <dbReference type="ARBA" id="ARBA00009400"/>
    </source>
</evidence>
<dbReference type="CDD" id="cd01572">
    <property type="entry name" value="QPRTase"/>
    <property type="match status" value="1"/>
</dbReference>
<evidence type="ECO:0000256" key="1">
    <source>
        <dbReference type="ARBA" id="ARBA00003237"/>
    </source>
</evidence>
<sequence length="292" mass="32371">MQEYVTEDRLTKFIQAALLEDVGDGDHSTLAAVPKDQQGKAQLIIKEQGIIAGLALAERIFKYHDPELQVDLLLEDGNRVQPGEIGLRVSGKAASILTTERLVLNCMQRMSGIATKTKQMNELIGHTRARLLDTRKTTPNFRMLEKWAVAIGGGKNHRFALYDMIMLKDNHIDFAGGIAQAIKATRRYLEKKQLDLKIEIETRSLDEVREVLTIGGVDIIMLDNMSPNIMQEAVALIGDRYETEASGGIDERSIIPVAESGVDYISVGALTHHVKSLDISLKALRFHQQTAG</sequence>
<comment type="caution">
    <text evidence="12">The sequence shown here is derived from an EMBL/GenBank/DDBJ whole genome shotgun (WGS) entry which is preliminary data.</text>
</comment>
<dbReference type="InterPro" id="IPR027277">
    <property type="entry name" value="NadC/ModD"/>
</dbReference>
<dbReference type="NCBIfam" id="TIGR00078">
    <property type="entry name" value="nadC"/>
    <property type="match status" value="1"/>
</dbReference>
<organism evidence="12 13">
    <name type="scientific">Cyclobacterium jeungdonense</name>
    <dbReference type="NCBI Taxonomy" id="708087"/>
    <lineage>
        <taxon>Bacteria</taxon>
        <taxon>Pseudomonadati</taxon>
        <taxon>Bacteroidota</taxon>
        <taxon>Cytophagia</taxon>
        <taxon>Cytophagales</taxon>
        <taxon>Cyclobacteriaceae</taxon>
        <taxon>Cyclobacterium</taxon>
    </lineage>
</organism>
<evidence type="ECO:0000259" key="10">
    <source>
        <dbReference type="Pfam" id="PF01729"/>
    </source>
</evidence>
<keyword evidence="5" id="KW-0662">Pyridine nucleotide biosynthesis</keyword>
<dbReference type="EMBL" id="JAUFQS010000007">
    <property type="protein sequence ID" value="MDN3687990.1"/>
    <property type="molecule type" value="Genomic_DNA"/>
</dbReference>
<dbReference type="InterPro" id="IPR002638">
    <property type="entry name" value="Quinolinate_PRibosylTrfase_C"/>
</dbReference>
<dbReference type="InterPro" id="IPR036068">
    <property type="entry name" value="Nicotinate_pribotase-like_C"/>
</dbReference>
<dbReference type="RefSeq" id="WP_163384421.1">
    <property type="nucleotide sequence ID" value="NZ_JAUFQS010000007.1"/>
</dbReference>